<evidence type="ECO:0000256" key="1">
    <source>
        <dbReference type="SAM" id="MobiDB-lite"/>
    </source>
</evidence>
<gene>
    <name evidence="4" type="ORF">A3C25_00230</name>
</gene>
<protein>
    <recommendedName>
        <fullName evidence="3">LytR/CpsA/Psr regulator C-terminal domain-containing protein</fullName>
    </recommendedName>
</protein>
<reference evidence="4 5" key="1">
    <citation type="journal article" date="2016" name="Nat. Commun.">
        <title>Thousands of microbial genomes shed light on interconnected biogeochemical processes in an aquifer system.</title>
        <authorList>
            <person name="Anantharaman K."/>
            <person name="Brown C.T."/>
            <person name="Hug L.A."/>
            <person name="Sharon I."/>
            <person name="Castelle C.J."/>
            <person name="Probst A.J."/>
            <person name="Thomas B.C."/>
            <person name="Singh A."/>
            <person name="Wilkins M.J."/>
            <person name="Karaoz U."/>
            <person name="Brodie E.L."/>
            <person name="Williams K.H."/>
            <person name="Hubbard S.S."/>
            <person name="Banfield J.F."/>
        </authorList>
    </citation>
    <scope>NUCLEOTIDE SEQUENCE [LARGE SCALE GENOMIC DNA]</scope>
</reference>
<dbReference type="Proteomes" id="UP000177913">
    <property type="component" value="Unassembled WGS sequence"/>
</dbReference>
<feature type="compositionally biased region" description="Basic and acidic residues" evidence="1">
    <location>
        <begin position="11"/>
        <end position="22"/>
    </location>
</feature>
<dbReference type="InterPro" id="IPR027381">
    <property type="entry name" value="LytR/CpsA/Psr_C"/>
</dbReference>
<sequence>MRTSGRKKKIDKQIPIETKDQNIIEPPKNLLPEKAEPEKEIVPVSKEEDKTVSEQKEVLPTVDVKTNEVKSEEVISASVSSPPSSSPPPISVPISQVEPLASVDKPSGKSFLWIVGVILFILLVVGGAWMFLSNNSKKGEKNITIQTSMKPTITKVEPTVISTEEAKLDKYPIKVLNGSGITGEASKLQEILEKGGFEVVETSNADNYDYVDTIVQAKKNVEKAFLEKLKNLIGKSYTLGKDESLSASDSSDVIVVVGSKKAGN</sequence>
<evidence type="ECO:0000259" key="3">
    <source>
        <dbReference type="Pfam" id="PF13399"/>
    </source>
</evidence>
<dbReference type="Gene3D" id="3.30.70.2390">
    <property type="match status" value="1"/>
</dbReference>
<accession>A0A1F7GYK5</accession>
<proteinExistence type="predicted"/>
<feature type="domain" description="LytR/CpsA/Psr regulator C-terminal" evidence="3">
    <location>
        <begin position="171"/>
        <end position="259"/>
    </location>
</feature>
<dbReference type="Pfam" id="PF13399">
    <property type="entry name" value="LytR_C"/>
    <property type="match status" value="1"/>
</dbReference>
<feature type="transmembrane region" description="Helical" evidence="2">
    <location>
        <begin position="111"/>
        <end position="132"/>
    </location>
</feature>
<feature type="compositionally biased region" description="Basic residues" evidence="1">
    <location>
        <begin position="1"/>
        <end position="10"/>
    </location>
</feature>
<feature type="compositionally biased region" description="Basic and acidic residues" evidence="1">
    <location>
        <begin position="31"/>
        <end position="55"/>
    </location>
</feature>
<evidence type="ECO:0000313" key="4">
    <source>
        <dbReference type="EMBL" id="OGK24170.1"/>
    </source>
</evidence>
<organism evidence="4 5">
    <name type="scientific">Candidatus Roizmanbacteria bacterium RIFCSPHIGHO2_02_FULL_38_11</name>
    <dbReference type="NCBI Taxonomy" id="1802039"/>
    <lineage>
        <taxon>Bacteria</taxon>
        <taxon>Candidatus Roizmaniibacteriota</taxon>
    </lineage>
</organism>
<dbReference type="AlphaFoldDB" id="A0A1F7GYK5"/>
<name>A0A1F7GYK5_9BACT</name>
<dbReference type="EMBL" id="MFZO01000038">
    <property type="protein sequence ID" value="OGK24170.1"/>
    <property type="molecule type" value="Genomic_DNA"/>
</dbReference>
<keyword evidence="2" id="KW-0812">Transmembrane</keyword>
<comment type="caution">
    <text evidence="4">The sequence shown here is derived from an EMBL/GenBank/DDBJ whole genome shotgun (WGS) entry which is preliminary data.</text>
</comment>
<keyword evidence="2" id="KW-0472">Membrane</keyword>
<evidence type="ECO:0000313" key="5">
    <source>
        <dbReference type="Proteomes" id="UP000177913"/>
    </source>
</evidence>
<evidence type="ECO:0000256" key="2">
    <source>
        <dbReference type="SAM" id="Phobius"/>
    </source>
</evidence>
<keyword evidence="2" id="KW-1133">Transmembrane helix</keyword>
<feature type="region of interest" description="Disordered" evidence="1">
    <location>
        <begin position="1"/>
        <end position="55"/>
    </location>
</feature>